<dbReference type="AlphaFoldDB" id="A0A1Q5TBJ4"/>
<proteinExistence type="predicted"/>
<evidence type="ECO:0000259" key="1">
    <source>
        <dbReference type="Pfam" id="PF04444"/>
    </source>
</evidence>
<dbReference type="InterPro" id="IPR015889">
    <property type="entry name" value="Intradiol_dOase_core"/>
</dbReference>
<feature type="domain" description="Catechol dioxygenase N-terminal" evidence="1">
    <location>
        <begin position="63"/>
        <end position="92"/>
    </location>
</feature>
<reference evidence="2 3" key="1">
    <citation type="submission" date="2016-10" db="EMBL/GenBank/DDBJ databases">
        <title>Genome sequence of the ascomycete fungus Penicillium subrubescens.</title>
        <authorList>
            <person name="De Vries R.P."/>
            <person name="Peng M."/>
            <person name="Dilokpimol A."/>
            <person name="Hilden K."/>
            <person name="Makela M.R."/>
            <person name="Grigoriev I."/>
            <person name="Riley R."/>
            <person name="Granchi Z."/>
        </authorList>
    </citation>
    <scope>NUCLEOTIDE SEQUENCE [LARGE SCALE GENOMIC DNA]</scope>
    <source>
        <strain evidence="2 3">CBS 132785</strain>
    </source>
</reference>
<dbReference type="Pfam" id="PF04444">
    <property type="entry name" value="Dioxygenase_N"/>
    <property type="match status" value="1"/>
</dbReference>
<dbReference type="GO" id="GO:0005506">
    <property type="term" value="F:iron ion binding"/>
    <property type="evidence" value="ECO:0007669"/>
    <property type="project" value="InterPro"/>
</dbReference>
<organism evidence="2 3">
    <name type="scientific">Penicillium subrubescens</name>
    <dbReference type="NCBI Taxonomy" id="1316194"/>
    <lineage>
        <taxon>Eukaryota</taxon>
        <taxon>Fungi</taxon>
        <taxon>Dikarya</taxon>
        <taxon>Ascomycota</taxon>
        <taxon>Pezizomycotina</taxon>
        <taxon>Eurotiomycetes</taxon>
        <taxon>Eurotiomycetidae</taxon>
        <taxon>Eurotiales</taxon>
        <taxon>Aspergillaceae</taxon>
        <taxon>Penicillium</taxon>
    </lineage>
</organism>
<dbReference type="Gene3D" id="2.60.130.10">
    <property type="entry name" value="Aromatic compound dioxygenase"/>
    <property type="match status" value="1"/>
</dbReference>
<dbReference type="SUPFAM" id="SSF49482">
    <property type="entry name" value="Aromatic compound dioxygenase"/>
    <property type="match status" value="1"/>
</dbReference>
<comment type="caution">
    <text evidence="2">The sequence shown here is derived from an EMBL/GenBank/DDBJ whole genome shotgun (WGS) entry which is preliminary data.</text>
</comment>
<dbReference type="Proteomes" id="UP000186955">
    <property type="component" value="Unassembled WGS sequence"/>
</dbReference>
<keyword evidence="3" id="KW-1185">Reference proteome</keyword>
<dbReference type="InterPro" id="IPR007535">
    <property type="entry name" value="Catechol_dOase_N"/>
</dbReference>
<dbReference type="GO" id="GO:0009712">
    <property type="term" value="P:catechol-containing compound metabolic process"/>
    <property type="evidence" value="ECO:0007669"/>
    <property type="project" value="InterPro"/>
</dbReference>
<evidence type="ECO:0000313" key="2">
    <source>
        <dbReference type="EMBL" id="OKO97571.1"/>
    </source>
</evidence>
<dbReference type="STRING" id="1316194.A0A1Q5TBJ4"/>
<sequence>MSLSTGSINPISVSVLKELANRTKAKWASGGPGGIAARLPPMRDLTIGNITGNVMQINSMCDNPRLRYLITKLVKALHDYVREVDLQYNEWE</sequence>
<name>A0A1Q5TBJ4_9EURO</name>
<dbReference type="EMBL" id="MNBE01000695">
    <property type="protein sequence ID" value="OKO97571.1"/>
    <property type="molecule type" value="Genomic_DNA"/>
</dbReference>
<gene>
    <name evidence="2" type="ORF">PENSUB_10365</name>
</gene>
<accession>A0A1Q5TBJ4</accession>
<dbReference type="GO" id="GO:0018576">
    <property type="term" value="F:catechol 1,2-dioxygenase activity"/>
    <property type="evidence" value="ECO:0007669"/>
    <property type="project" value="InterPro"/>
</dbReference>
<evidence type="ECO:0000313" key="3">
    <source>
        <dbReference type="Proteomes" id="UP000186955"/>
    </source>
</evidence>
<protein>
    <recommendedName>
        <fullName evidence="1">Catechol dioxygenase N-terminal domain-containing protein</fullName>
    </recommendedName>
</protein>